<feature type="transmembrane region" description="Helical" evidence="9">
    <location>
        <begin position="12"/>
        <end position="37"/>
    </location>
</feature>
<dbReference type="GO" id="GO:0005886">
    <property type="term" value="C:plasma membrane"/>
    <property type="evidence" value="ECO:0007669"/>
    <property type="project" value="UniProtKB-SubCell"/>
</dbReference>
<feature type="transmembrane region" description="Helical" evidence="9">
    <location>
        <begin position="57"/>
        <end position="80"/>
    </location>
</feature>
<evidence type="ECO:0000256" key="7">
    <source>
        <dbReference type="ARBA" id="ARBA00023136"/>
    </source>
</evidence>
<dbReference type="InterPro" id="IPR011606">
    <property type="entry name" value="Brnchd-chn_aa_trnsp_permease"/>
</dbReference>
<comment type="similarity">
    <text evidence="2">Belongs to the AzlC family.</text>
</comment>
<evidence type="ECO:0000256" key="6">
    <source>
        <dbReference type="ARBA" id="ARBA00022989"/>
    </source>
</evidence>
<evidence type="ECO:0000313" key="11">
    <source>
        <dbReference type="Proteomes" id="UP000886847"/>
    </source>
</evidence>
<dbReference type="PANTHER" id="PTHR34979:SF1">
    <property type="entry name" value="INNER MEMBRANE PROTEIN YGAZ"/>
    <property type="match status" value="1"/>
</dbReference>
<evidence type="ECO:0000256" key="8">
    <source>
        <dbReference type="SAM" id="MobiDB-lite"/>
    </source>
</evidence>
<dbReference type="AlphaFoldDB" id="A0A9D1W228"/>
<feature type="region of interest" description="Disordered" evidence="8">
    <location>
        <begin position="239"/>
        <end position="276"/>
    </location>
</feature>
<evidence type="ECO:0000256" key="5">
    <source>
        <dbReference type="ARBA" id="ARBA00022692"/>
    </source>
</evidence>
<keyword evidence="5 9" id="KW-0812">Transmembrane</keyword>
<dbReference type="PANTHER" id="PTHR34979">
    <property type="entry name" value="INNER MEMBRANE PROTEIN YGAZ"/>
    <property type="match status" value="1"/>
</dbReference>
<accession>A0A9D1W228</accession>
<keyword evidence="3" id="KW-0813">Transport</keyword>
<feature type="transmembrane region" description="Helical" evidence="9">
    <location>
        <begin position="216"/>
        <end position="234"/>
    </location>
</feature>
<dbReference type="GO" id="GO:1903785">
    <property type="term" value="P:L-valine transmembrane transport"/>
    <property type="evidence" value="ECO:0007669"/>
    <property type="project" value="TreeGrafter"/>
</dbReference>
<protein>
    <submittedName>
        <fullName evidence="10">AzlC family ABC transporter permease</fullName>
    </submittedName>
</protein>
<dbReference type="Pfam" id="PF03591">
    <property type="entry name" value="AzlC"/>
    <property type="match status" value="1"/>
</dbReference>
<sequence>MEFTKGIKDGLPIALGYVPVAFAYAVGAVDRGFPLWFPILISASNFTGTGQFAGTNLIAAGASLAVLFATMLVINIRYALMSLSLSQKMEGFPLWQRAVIAFGVTDENFAVAIRRPQKLTFPYLMGLMSCSFCGWVGGTVLGAALAAILSSLLTGSAAAYYQLAMSAFNIALYAMFVAIVIPAAREERSVLLLVALSVAASCVFYFVPALQALPDGLEIVICSIVCTVAVSLLFPRKEEGTDKQEETPGAEKAEGAPGAEKAEEAKGEPGAEGGKQ</sequence>
<evidence type="ECO:0000256" key="9">
    <source>
        <dbReference type="SAM" id="Phobius"/>
    </source>
</evidence>
<dbReference type="Proteomes" id="UP000886847">
    <property type="component" value="Unassembled WGS sequence"/>
</dbReference>
<feature type="transmembrane region" description="Helical" evidence="9">
    <location>
        <begin position="123"/>
        <end position="153"/>
    </location>
</feature>
<keyword evidence="7 9" id="KW-0472">Membrane</keyword>
<reference evidence="10" key="2">
    <citation type="submission" date="2021-04" db="EMBL/GenBank/DDBJ databases">
        <authorList>
            <person name="Gilroy R."/>
        </authorList>
    </citation>
    <scope>NUCLEOTIDE SEQUENCE</scope>
    <source>
        <strain evidence="10">2189</strain>
    </source>
</reference>
<name>A0A9D1W228_9FIRM</name>
<keyword evidence="6 9" id="KW-1133">Transmembrane helix</keyword>
<evidence type="ECO:0000256" key="3">
    <source>
        <dbReference type="ARBA" id="ARBA00022448"/>
    </source>
</evidence>
<reference evidence="10" key="1">
    <citation type="journal article" date="2021" name="PeerJ">
        <title>Extensive microbial diversity within the chicken gut microbiome revealed by metagenomics and culture.</title>
        <authorList>
            <person name="Gilroy R."/>
            <person name="Ravi A."/>
            <person name="Getino M."/>
            <person name="Pursley I."/>
            <person name="Horton D.L."/>
            <person name="Alikhan N.F."/>
            <person name="Baker D."/>
            <person name="Gharbi K."/>
            <person name="Hall N."/>
            <person name="Watson M."/>
            <person name="Adriaenssens E.M."/>
            <person name="Foster-Nyarko E."/>
            <person name="Jarju S."/>
            <person name="Secka A."/>
            <person name="Antonio M."/>
            <person name="Oren A."/>
            <person name="Chaudhuri R.R."/>
            <person name="La Ragione R."/>
            <person name="Hildebrand F."/>
            <person name="Pallen M.J."/>
        </authorList>
    </citation>
    <scope>NUCLEOTIDE SEQUENCE</scope>
    <source>
        <strain evidence="10">2189</strain>
    </source>
</reference>
<evidence type="ECO:0000313" key="10">
    <source>
        <dbReference type="EMBL" id="HIX50850.1"/>
    </source>
</evidence>
<proteinExistence type="inferred from homology"/>
<evidence type="ECO:0000256" key="2">
    <source>
        <dbReference type="ARBA" id="ARBA00010735"/>
    </source>
</evidence>
<evidence type="ECO:0000256" key="4">
    <source>
        <dbReference type="ARBA" id="ARBA00022475"/>
    </source>
</evidence>
<gene>
    <name evidence="10" type="ORF">H9851_06185</name>
</gene>
<evidence type="ECO:0000256" key="1">
    <source>
        <dbReference type="ARBA" id="ARBA00004651"/>
    </source>
</evidence>
<organism evidence="10 11">
    <name type="scientific">Candidatus Borkfalkia faecavium</name>
    <dbReference type="NCBI Taxonomy" id="2838508"/>
    <lineage>
        <taxon>Bacteria</taxon>
        <taxon>Bacillati</taxon>
        <taxon>Bacillota</taxon>
        <taxon>Clostridia</taxon>
        <taxon>Christensenellales</taxon>
        <taxon>Christensenellaceae</taxon>
        <taxon>Candidatus Borkfalkia</taxon>
    </lineage>
</organism>
<comment type="caution">
    <text evidence="10">The sequence shown here is derived from an EMBL/GenBank/DDBJ whole genome shotgun (WGS) entry which is preliminary data.</text>
</comment>
<comment type="subcellular location">
    <subcellularLocation>
        <location evidence="1">Cell membrane</location>
        <topology evidence="1">Multi-pass membrane protein</topology>
    </subcellularLocation>
</comment>
<feature type="transmembrane region" description="Helical" evidence="9">
    <location>
        <begin position="190"/>
        <end position="210"/>
    </location>
</feature>
<feature type="transmembrane region" description="Helical" evidence="9">
    <location>
        <begin position="159"/>
        <end position="183"/>
    </location>
</feature>
<dbReference type="EMBL" id="DXEW01000029">
    <property type="protein sequence ID" value="HIX50850.1"/>
    <property type="molecule type" value="Genomic_DNA"/>
</dbReference>
<keyword evidence="4" id="KW-1003">Cell membrane</keyword>